<evidence type="ECO:0000313" key="7">
    <source>
        <dbReference type="EMBL" id="HIU60714.1"/>
    </source>
</evidence>
<keyword evidence="3 6" id="KW-0489">Methyltransferase</keyword>
<comment type="subcellular location">
    <subcellularLocation>
        <location evidence="6">Cytoplasm</location>
    </subcellularLocation>
</comment>
<dbReference type="InterPro" id="IPR023397">
    <property type="entry name" value="SAM-dep_MeTrfase_MraW_recog"/>
</dbReference>
<gene>
    <name evidence="6 7" type="primary">rsmH</name>
    <name evidence="7" type="ORF">IAB05_04930</name>
</gene>
<evidence type="ECO:0000256" key="1">
    <source>
        <dbReference type="ARBA" id="ARBA00010396"/>
    </source>
</evidence>
<dbReference type="EMBL" id="DVNF01000146">
    <property type="protein sequence ID" value="HIU60714.1"/>
    <property type="molecule type" value="Genomic_DNA"/>
</dbReference>
<dbReference type="GO" id="GO:0070475">
    <property type="term" value="P:rRNA base methylation"/>
    <property type="evidence" value="ECO:0007669"/>
    <property type="project" value="UniProtKB-UniRule"/>
</dbReference>
<dbReference type="SUPFAM" id="SSF53335">
    <property type="entry name" value="S-adenosyl-L-methionine-dependent methyltransferases"/>
    <property type="match status" value="1"/>
</dbReference>
<feature type="binding site" evidence="6">
    <location>
        <position position="99"/>
    </location>
    <ligand>
        <name>S-adenosyl-L-methionine</name>
        <dbReference type="ChEBI" id="CHEBI:59789"/>
    </ligand>
</feature>
<feature type="binding site" evidence="6">
    <location>
        <position position="78"/>
    </location>
    <ligand>
        <name>S-adenosyl-L-methionine</name>
        <dbReference type="ChEBI" id="CHEBI:59789"/>
    </ligand>
</feature>
<dbReference type="SUPFAM" id="SSF81799">
    <property type="entry name" value="Putative methyltransferase TM0872, insert domain"/>
    <property type="match status" value="1"/>
</dbReference>
<dbReference type="PIRSF" id="PIRSF004486">
    <property type="entry name" value="MraW"/>
    <property type="match status" value="1"/>
</dbReference>
<evidence type="ECO:0000256" key="2">
    <source>
        <dbReference type="ARBA" id="ARBA00022552"/>
    </source>
</evidence>
<dbReference type="Gene3D" id="1.10.150.170">
    <property type="entry name" value="Putative methyltransferase TM0872, insert domain"/>
    <property type="match status" value="1"/>
</dbReference>
<evidence type="ECO:0000256" key="4">
    <source>
        <dbReference type="ARBA" id="ARBA00022679"/>
    </source>
</evidence>
<comment type="catalytic activity">
    <reaction evidence="6">
        <text>cytidine(1402) in 16S rRNA + S-adenosyl-L-methionine = N(4)-methylcytidine(1402) in 16S rRNA + S-adenosyl-L-homocysteine + H(+)</text>
        <dbReference type="Rhea" id="RHEA:42928"/>
        <dbReference type="Rhea" id="RHEA-COMP:10286"/>
        <dbReference type="Rhea" id="RHEA-COMP:10287"/>
        <dbReference type="ChEBI" id="CHEBI:15378"/>
        <dbReference type="ChEBI" id="CHEBI:57856"/>
        <dbReference type="ChEBI" id="CHEBI:59789"/>
        <dbReference type="ChEBI" id="CHEBI:74506"/>
        <dbReference type="ChEBI" id="CHEBI:82748"/>
        <dbReference type="EC" id="2.1.1.199"/>
    </reaction>
</comment>
<dbReference type="Proteomes" id="UP000824094">
    <property type="component" value="Unassembled WGS sequence"/>
</dbReference>
<comment type="caution">
    <text evidence="7">The sequence shown here is derived from an EMBL/GenBank/DDBJ whole genome shotgun (WGS) entry which is preliminary data.</text>
</comment>
<dbReference type="GO" id="GO:0071424">
    <property type="term" value="F:rRNA (cytosine-N4-)-methyltransferase activity"/>
    <property type="evidence" value="ECO:0007669"/>
    <property type="project" value="UniProtKB-UniRule"/>
</dbReference>
<name>A0A9D1MI40_9FIRM</name>
<organism evidence="7 8">
    <name type="scientific">Candidatus Stercoripulliclostridium merdigallinarum</name>
    <dbReference type="NCBI Taxonomy" id="2840951"/>
    <lineage>
        <taxon>Bacteria</taxon>
        <taxon>Bacillati</taxon>
        <taxon>Bacillota</taxon>
        <taxon>Clostridia</taxon>
        <taxon>Eubacteriales</taxon>
        <taxon>Candidatus Stercoripulliclostridium</taxon>
    </lineage>
</organism>
<evidence type="ECO:0000256" key="5">
    <source>
        <dbReference type="ARBA" id="ARBA00022691"/>
    </source>
</evidence>
<accession>A0A9D1MI40</accession>
<dbReference type="EC" id="2.1.1.199" evidence="6"/>
<keyword evidence="5 6" id="KW-0949">S-adenosyl-L-methionine</keyword>
<dbReference type="Gene3D" id="3.40.50.150">
    <property type="entry name" value="Vaccinia Virus protein VP39"/>
    <property type="match status" value="1"/>
</dbReference>
<dbReference type="InterPro" id="IPR029063">
    <property type="entry name" value="SAM-dependent_MTases_sf"/>
</dbReference>
<proteinExistence type="inferred from homology"/>
<feature type="binding site" evidence="6">
    <location>
        <position position="106"/>
    </location>
    <ligand>
        <name>S-adenosyl-L-methionine</name>
        <dbReference type="ChEBI" id="CHEBI:59789"/>
    </ligand>
</feature>
<feature type="binding site" evidence="6">
    <location>
        <position position="52"/>
    </location>
    <ligand>
        <name>S-adenosyl-L-methionine</name>
        <dbReference type="ChEBI" id="CHEBI:59789"/>
    </ligand>
</feature>
<evidence type="ECO:0000313" key="8">
    <source>
        <dbReference type="Proteomes" id="UP000824094"/>
    </source>
</evidence>
<dbReference type="GO" id="GO:0005737">
    <property type="term" value="C:cytoplasm"/>
    <property type="evidence" value="ECO:0007669"/>
    <property type="project" value="UniProtKB-SubCell"/>
</dbReference>
<dbReference type="PANTHER" id="PTHR11265:SF0">
    <property type="entry name" value="12S RRNA N4-METHYLCYTIDINE METHYLTRANSFERASE"/>
    <property type="match status" value="1"/>
</dbReference>
<dbReference type="AlphaFoldDB" id="A0A9D1MI40"/>
<dbReference type="Pfam" id="PF01795">
    <property type="entry name" value="Methyltransf_5"/>
    <property type="match status" value="1"/>
</dbReference>
<protein>
    <recommendedName>
        <fullName evidence="6">Ribosomal RNA small subunit methyltransferase H</fullName>
        <ecNumber evidence="6">2.1.1.199</ecNumber>
    </recommendedName>
    <alternativeName>
        <fullName evidence="6">16S rRNA m(4)C1402 methyltransferase</fullName>
    </alternativeName>
    <alternativeName>
        <fullName evidence="6">rRNA (cytosine-N(4)-)-methyltransferase RsmH</fullName>
    </alternativeName>
</protein>
<dbReference type="NCBIfam" id="TIGR00006">
    <property type="entry name" value="16S rRNA (cytosine(1402)-N(4))-methyltransferase RsmH"/>
    <property type="match status" value="1"/>
</dbReference>
<dbReference type="HAMAP" id="MF_01007">
    <property type="entry name" value="16SrRNA_methyltr_H"/>
    <property type="match status" value="1"/>
</dbReference>
<keyword evidence="6" id="KW-0963">Cytoplasm</keyword>
<comment type="similarity">
    <text evidence="1 6">Belongs to the methyltransferase superfamily. RsmH family.</text>
</comment>
<sequence length="309" mass="34330">MEFKHVPVMPKEALEGLNVRSGGIYVDATLGGGGHTSGILEKLGDGILIAFDLDENALKNARARFPGESRLRLVNDNFKNMPYVLDEMGIGAIDGVIFDLGISSPQIDDPKRGFSYMHDAALDMRMDTNQSLDAYKVVNEYSMDELIKIFREYGEERAAYSIAKDIVDSRRIKPIETTFELVKIIERHYPKNPAHRSGHPAKRVFQALRIEVNGELTGLAEAVESAALRLKKGGRIAVITFHSLEDRIVKNVFKELEKDCVCPPNIPVCVCGKRKEIEILTKKPLVAGEDELASNPRAASAKLRIAERV</sequence>
<dbReference type="PANTHER" id="PTHR11265">
    <property type="entry name" value="S-ADENOSYL-METHYLTRANSFERASE MRAW"/>
    <property type="match status" value="1"/>
</dbReference>
<dbReference type="InterPro" id="IPR002903">
    <property type="entry name" value="RsmH"/>
</dbReference>
<reference evidence="7" key="1">
    <citation type="submission" date="2020-10" db="EMBL/GenBank/DDBJ databases">
        <authorList>
            <person name="Gilroy R."/>
        </authorList>
    </citation>
    <scope>NUCLEOTIDE SEQUENCE</scope>
    <source>
        <strain evidence="7">18911</strain>
    </source>
</reference>
<keyword evidence="2 6" id="KW-0698">rRNA processing</keyword>
<evidence type="ECO:0000256" key="6">
    <source>
        <dbReference type="HAMAP-Rule" id="MF_01007"/>
    </source>
</evidence>
<feature type="binding site" evidence="6">
    <location>
        <begin position="33"/>
        <end position="35"/>
    </location>
    <ligand>
        <name>S-adenosyl-L-methionine</name>
        <dbReference type="ChEBI" id="CHEBI:59789"/>
    </ligand>
</feature>
<reference evidence="7" key="2">
    <citation type="journal article" date="2021" name="PeerJ">
        <title>Extensive microbial diversity within the chicken gut microbiome revealed by metagenomics and culture.</title>
        <authorList>
            <person name="Gilroy R."/>
            <person name="Ravi A."/>
            <person name="Getino M."/>
            <person name="Pursley I."/>
            <person name="Horton D.L."/>
            <person name="Alikhan N.F."/>
            <person name="Baker D."/>
            <person name="Gharbi K."/>
            <person name="Hall N."/>
            <person name="Watson M."/>
            <person name="Adriaenssens E.M."/>
            <person name="Foster-Nyarko E."/>
            <person name="Jarju S."/>
            <person name="Secka A."/>
            <person name="Antonio M."/>
            <person name="Oren A."/>
            <person name="Chaudhuri R.R."/>
            <person name="La Ragione R."/>
            <person name="Hildebrand F."/>
            <person name="Pallen M.J."/>
        </authorList>
    </citation>
    <scope>NUCLEOTIDE SEQUENCE</scope>
    <source>
        <strain evidence="7">18911</strain>
    </source>
</reference>
<comment type="function">
    <text evidence="6">Specifically methylates the N4 position of cytidine in position 1402 (C1402) of 16S rRNA.</text>
</comment>
<evidence type="ECO:0000256" key="3">
    <source>
        <dbReference type="ARBA" id="ARBA00022603"/>
    </source>
</evidence>
<keyword evidence="4 6" id="KW-0808">Transferase</keyword>